<dbReference type="EMBL" id="ML143396">
    <property type="protein sequence ID" value="TBU31989.1"/>
    <property type="molecule type" value="Genomic_DNA"/>
</dbReference>
<dbReference type="CDD" id="cd04275">
    <property type="entry name" value="ZnMc_pappalysin_like"/>
    <property type="match status" value="1"/>
</dbReference>
<evidence type="ECO:0000256" key="9">
    <source>
        <dbReference type="SAM" id="MobiDB-lite"/>
    </source>
</evidence>
<keyword evidence="2 12" id="KW-0645">Protease</keyword>
<dbReference type="AlphaFoldDB" id="A0A4Q9MVN3"/>
<dbReference type="OrthoDB" id="536211at2759"/>
<keyword evidence="8" id="KW-1015">Disulfide bond</keyword>
<evidence type="ECO:0000256" key="8">
    <source>
        <dbReference type="ARBA" id="ARBA00023157"/>
    </source>
</evidence>
<protein>
    <submittedName>
        <fullName evidence="12">Metalloprotease</fullName>
    </submittedName>
</protein>
<keyword evidence="5" id="KW-0378">Hydrolase</keyword>
<dbReference type="Proteomes" id="UP000292957">
    <property type="component" value="Unassembled WGS sequence"/>
</dbReference>
<keyword evidence="4 10" id="KW-0732">Signal</keyword>
<evidence type="ECO:0000256" key="7">
    <source>
        <dbReference type="ARBA" id="ARBA00023049"/>
    </source>
</evidence>
<evidence type="ECO:0000256" key="3">
    <source>
        <dbReference type="ARBA" id="ARBA00022723"/>
    </source>
</evidence>
<name>A0A4Q9MVN3_9APHY</name>
<accession>A0A4Q9MVN3</accession>
<dbReference type="SUPFAM" id="SSF55486">
    <property type="entry name" value="Metalloproteases ('zincins'), catalytic domain"/>
    <property type="match status" value="1"/>
</dbReference>
<sequence length="294" mass="30804">MFKSVALALFVSVSAVIATPAALSGGAITERKCGTSISDEKLAANEAHYLANFVPKSASKVTAEAAAAPTVKVYWHVISKDSTASGGNIPASQISDQIDVLNEDYSSLGLTFKLANTTRTVNSEWFNEVGPDSSLQTTMKNQLRQGGKADLNVYTVGFVSGSGEGLLGYSTFPSDYSGNPKDDGVVILFSSLPGGSTTNYNEGKTLTHEAGHWVGLYHTFQGGCSGSGDHVSDTPAEASAASGCPTNRDTCSSAGVDPIHNYMDYSYDSCMTEFTPGQATRASGQLRTYRGISV</sequence>
<keyword evidence="3" id="KW-0479">Metal-binding</keyword>
<dbReference type="PANTHER" id="PTHR47466:SF1">
    <property type="entry name" value="METALLOPROTEASE MEP1 (AFU_ORTHOLOGUE AFUA_1G07730)-RELATED"/>
    <property type="match status" value="1"/>
</dbReference>
<reference evidence="12" key="1">
    <citation type="submission" date="2019-01" db="EMBL/GenBank/DDBJ databases">
        <title>Draft genome sequences of three monokaryotic isolates of the white-rot basidiomycete fungus Dichomitus squalens.</title>
        <authorList>
            <consortium name="DOE Joint Genome Institute"/>
            <person name="Lopez S.C."/>
            <person name="Andreopoulos B."/>
            <person name="Pangilinan J."/>
            <person name="Lipzen A."/>
            <person name="Riley R."/>
            <person name="Ahrendt S."/>
            <person name="Ng V."/>
            <person name="Barry K."/>
            <person name="Daum C."/>
            <person name="Grigoriev I.V."/>
            <person name="Hilden K.S."/>
            <person name="Makela M.R."/>
            <person name="de Vries R.P."/>
        </authorList>
    </citation>
    <scope>NUCLEOTIDE SEQUENCE [LARGE SCALE GENOMIC DNA]</scope>
    <source>
        <strain evidence="12">OM18370.1</strain>
    </source>
</reference>
<evidence type="ECO:0000256" key="5">
    <source>
        <dbReference type="ARBA" id="ARBA00022801"/>
    </source>
</evidence>
<evidence type="ECO:0000256" key="1">
    <source>
        <dbReference type="ARBA" id="ARBA00008721"/>
    </source>
</evidence>
<evidence type="ECO:0000313" key="12">
    <source>
        <dbReference type="EMBL" id="TBU31989.1"/>
    </source>
</evidence>
<gene>
    <name evidence="12" type="ORF">BD311DRAFT_655261</name>
</gene>
<comment type="similarity">
    <text evidence="1">Belongs to the peptidase M43B family.</text>
</comment>
<keyword evidence="7 12" id="KW-0482">Metalloprotease</keyword>
<feature type="domain" description="Peptidase M43 pregnancy-associated plasma-A" evidence="11">
    <location>
        <begin position="168"/>
        <end position="285"/>
    </location>
</feature>
<dbReference type="PANTHER" id="PTHR47466">
    <property type="match status" value="1"/>
</dbReference>
<dbReference type="InterPro" id="IPR024079">
    <property type="entry name" value="MetalloPept_cat_dom_sf"/>
</dbReference>
<evidence type="ECO:0000259" key="11">
    <source>
        <dbReference type="Pfam" id="PF05572"/>
    </source>
</evidence>
<dbReference type="InterPro" id="IPR008754">
    <property type="entry name" value="Peptidase_M43"/>
</dbReference>
<dbReference type="GO" id="GO:0006508">
    <property type="term" value="P:proteolysis"/>
    <property type="evidence" value="ECO:0007669"/>
    <property type="project" value="UniProtKB-KW"/>
</dbReference>
<dbReference type="GO" id="GO:0008237">
    <property type="term" value="F:metallopeptidase activity"/>
    <property type="evidence" value="ECO:0007669"/>
    <property type="project" value="UniProtKB-KW"/>
</dbReference>
<feature type="region of interest" description="Disordered" evidence="9">
    <location>
        <begin position="228"/>
        <end position="249"/>
    </location>
</feature>
<dbReference type="GO" id="GO:0046872">
    <property type="term" value="F:metal ion binding"/>
    <property type="evidence" value="ECO:0007669"/>
    <property type="project" value="UniProtKB-KW"/>
</dbReference>
<feature type="signal peptide" evidence="10">
    <location>
        <begin position="1"/>
        <end position="18"/>
    </location>
</feature>
<organism evidence="12">
    <name type="scientific">Dichomitus squalens</name>
    <dbReference type="NCBI Taxonomy" id="114155"/>
    <lineage>
        <taxon>Eukaryota</taxon>
        <taxon>Fungi</taxon>
        <taxon>Dikarya</taxon>
        <taxon>Basidiomycota</taxon>
        <taxon>Agaricomycotina</taxon>
        <taxon>Agaricomycetes</taxon>
        <taxon>Polyporales</taxon>
        <taxon>Polyporaceae</taxon>
        <taxon>Dichomitus</taxon>
    </lineage>
</organism>
<evidence type="ECO:0000256" key="10">
    <source>
        <dbReference type="SAM" id="SignalP"/>
    </source>
</evidence>
<evidence type="ECO:0000256" key="2">
    <source>
        <dbReference type="ARBA" id="ARBA00022670"/>
    </source>
</evidence>
<evidence type="ECO:0000256" key="4">
    <source>
        <dbReference type="ARBA" id="ARBA00022729"/>
    </source>
</evidence>
<keyword evidence="6" id="KW-0862">Zinc</keyword>
<proteinExistence type="inferred from homology"/>
<evidence type="ECO:0000256" key="6">
    <source>
        <dbReference type="ARBA" id="ARBA00022833"/>
    </source>
</evidence>
<dbReference type="Gene3D" id="3.40.390.10">
    <property type="entry name" value="Collagenase (Catalytic Domain)"/>
    <property type="match status" value="1"/>
</dbReference>
<feature type="chain" id="PRO_5020447952" evidence="10">
    <location>
        <begin position="19"/>
        <end position="294"/>
    </location>
</feature>
<dbReference type="Pfam" id="PF05572">
    <property type="entry name" value="Peptidase_M43"/>
    <property type="match status" value="1"/>
</dbReference>